<dbReference type="HOGENOM" id="CLU_161115_0_0_2"/>
<keyword evidence="2" id="KW-1185">Reference proteome</keyword>
<evidence type="ECO:0000313" key="1">
    <source>
        <dbReference type="EMBL" id="ACL16369.1"/>
    </source>
</evidence>
<sequence>MRSPGDIKRSIEDRLRGYLSRDHTGIRRELLNLFVRIKSLTVPLIFEEMQQHYAITYHSIASMVGTIASRIGILHVRKPIEGNNCVYELKEKYLDLVTRVMQSAV</sequence>
<dbReference type="Proteomes" id="UP000002457">
    <property type="component" value="Chromosome"/>
</dbReference>
<dbReference type="STRING" id="521011.Mpal_1021"/>
<dbReference type="InterPro" id="IPR020501">
    <property type="entry name" value="Uncharacterised_AF1218"/>
</dbReference>
<organism evidence="1 2">
    <name type="scientific">Methanosphaerula palustris (strain ATCC BAA-1556 / DSM 19958 / E1-9c)</name>
    <dbReference type="NCBI Taxonomy" id="521011"/>
    <lineage>
        <taxon>Archaea</taxon>
        <taxon>Methanobacteriati</taxon>
        <taxon>Methanobacteriota</taxon>
        <taxon>Stenosarchaea group</taxon>
        <taxon>Methanomicrobia</taxon>
        <taxon>Methanomicrobiales</taxon>
        <taxon>Methanoregulaceae</taxon>
        <taxon>Methanosphaerula</taxon>
    </lineage>
</organism>
<gene>
    <name evidence="1" type="ordered locus">Mpal_1021</name>
</gene>
<proteinExistence type="predicted"/>
<dbReference type="eggNOG" id="arCOG04419">
    <property type="taxonomic scope" value="Archaea"/>
</dbReference>
<reference evidence="1 2" key="1">
    <citation type="journal article" date="2015" name="Genome Announc.">
        <title>Complete Genome Sequence of Methanosphaerula palustris E1-9CT, a Hydrogenotrophic Methanogen Isolated from a Minerotrophic Fen Peatland.</title>
        <authorList>
            <person name="Cadillo-Quiroz H."/>
            <person name="Browne P."/>
            <person name="Kyrpides N."/>
            <person name="Woyke T."/>
            <person name="Goodwin L."/>
            <person name="Detter C."/>
            <person name="Yavitt J.B."/>
            <person name="Zinder S.H."/>
        </authorList>
    </citation>
    <scope>NUCLEOTIDE SEQUENCE [LARGE SCALE GENOMIC DNA]</scope>
    <source>
        <strain evidence="2">ATCC BAA-1556 / DSM 19958 / E1-9c</strain>
    </source>
</reference>
<name>B8GGW4_METPE</name>
<evidence type="ECO:0000313" key="2">
    <source>
        <dbReference type="Proteomes" id="UP000002457"/>
    </source>
</evidence>
<protein>
    <recommendedName>
        <fullName evidence="3">DUF2551 domain-containing protein</fullName>
    </recommendedName>
</protein>
<dbReference type="KEGG" id="mpl:Mpal_1021"/>
<dbReference type="EMBL" id="CP001338">
    <property type="protein sequence ID" value="ACL16369.1"/>
    <property type="molecule type" value="Genomic_DNA"/>
</dbReference>
<dbReference type="Pfam" id="PF10826">
    <property type="entry name" value="DUF2551"/>
    <property type="match status" value="1"/>
</dbReference>
<accession>B8GGW4</accession>
<evidence type="ECO:0008006" key="3">
    <source>
        <dbReference type="Google" id="ProtNLM"/>
    </source>
</evidence>
<dbReference type="OrthoDB" id="120695at2157"/>
<dbReference type="RefSeq" id="WP_012617688.1">
    <property type="nucleotide sequence ID" value="NC_011832.1"/>
</dbReference>
<dbReference type="AlphaFoldDB" id="B8GGW4"/>
<dbReference type="GeneID" id="7271755"/>